<organism evidence="11 12">
    <name type="scientific">Niveibacterium umoris</name>
    <dbReference type="NCBI Taxonomy" id="1193620"/>
    <lineage>
        <taxon>Bacteria</taxon>
        <taxon>Pseudomonadati</taxon>
        <taxon>Pseudomonadota</taxon>
        <taxon>Betaproteobacteria</taxon>
        <taxon>Rhodocyclales</taxon>
        <taxon>Rhodocyclaceae</taxon>
        <taxon>Niveibacterium</taxon>
    </lineage>
</organism>
<dbReference type="Pfam" id="PF02545">
    <property type="entry name" value="Maf"/>
    <property type="match status" value="1"/>
</dbReference>
<evidence type="ECO:0000256" key="2">
    <source>
        <dbReference type="ARBA" id="ARBA00022490"/>
    </source>
</evidence>
<evidence type="ECO:0000256" key="1">
    <source>
        <dbReference type="ARBA" id="ARBA00004496"/>
    </source>
</evidence>
<comment type="caution">
    <text evidence="11">The sequence shown here is derived from an EMBL/GenBank/DDBJ whole genome shotgun (WGS) entry which is preliminary data.</text>
</comment>
<comment type="caution">
    <text evidence="9">Lacks conserved residue(s) required for the propagation of feature annotation.</text>
</comment>
<dbReference type="AlphaFoldDB" id="A0A840BK09"/>
<evidence type="ECO:0000313" key="12">
    <source>
        <dbReference type="Proteomes" id="UP000561045"/>
    </source>
</evidence>
<keyword evidence="4 9" id="KW-0546">Nucleotide metabolism</keyword>
<evidence type="ECO:0000313" key="11">
    <source>
        <dbReference type="EMBL" id="MBB4010887.1"/>
    </source>
</evidence>
<evidence type="ECO:0000256" key="5">
    <source>
        <dbReference type="ARBA" id="ARBA00050213"/>
    </source>
</evidence>
<protein>
    <recommendedName>
        <fullName evidence="8 9">7-methyl-GTP pyrophosphatase</fullName>
        <shortName evidence="9">m(7)GTP pyrophosphatase</shortName>
        <ecNumber evidence="9">3.6.1.-</ecNumber>
    </recommendedName>
</protein>
<dbReference type="CDD" id="cd00555">
    <property type="entry name" value="Maf"/>
    <property type="match status" value="1"/>
</dbReference>
<gene>
    <name evidence="11" type="ORF">GGR36_000195</name>
</gene>
<evidence type="ECO:0000256" key="7">
    <source>
        <dbReference type="ARBA" id="ARBA00060749"/>
    </source>
</evidence>
<dbReference type="NCBIfam" id="TIGR00172">
    <property type="entry name" value="maf"/>
    <property type="match status" value="1"/>
</dbReference>
<comment type="function">
    <text evidence="6 9">Nucleoside triphosphate pyrophosphatase that hydrolyzes 7-methyl-GTP (m(7)GTP). May have a dual role in cell division arrest and in preventing the incorporation of modified nucleotides into cellular nucleic acids.</text>
</comment>
<feature type="site" description="Important for substrate specificity" evidence="9">
    <location>
        <position position="269"/>
    </location>
</feature>
<dbReference type="HAMAP" id="MF_00528">
    <property type="entry name" value="Maf"/>
    <property type="match status" value="1"/>
</dbReference>
<evidence type="ECO:0000256" key="4">
    <source>
        <dbReference type="ARBA" id="ARBA00023080"/>
    </source>
</evidence>
<dbReference type="InterPro" id="IPR029001">
    <property type="entry name" value="ITPase-like_fam"/>
</dbReference>
<dbReference type="InterPro" id="IPR003697">
    <property type="entry name" value="Maf-like"/>
</dbReference>
<dbReference type="PANTHER" id="PTHR43213">
    <property type="entry name" value="BIFUNCTIONAL DTTP/UTP PYROPHOSPHATASE/METHYLTRANSFERASE PROTEIN-RELATED"/>
    <property type="match status" value="1"/>
</dbReference>
<feature type="region of interest" description="Disordered" evidence="10">
    <location>
        <begin position="138"/>
        <end position="157"/>
    </location>
</feature>
<evidence type="ECO:0000256" key="6">
    <source>
        <dbReference type="ARBA" id="ARBA00053369"/>
    </source>
</evidence>
<reference evidence="11 12" key="1">
    <citation type="submission" date="2020-08" db="EMBL/GenBank/DDBJ databases">
        <title>Genomic Encyclopedia of Type Strains, Phase IV (KMG-IV): sequencing the most valuable type-strain genomes for metagenomic binning, comparative biology and taxonomic classification.</title>
        <authorList>
            <person name="Goeker M."/>
        </authorList>
    </citation>
    <scope>NUCLEOTIDE SEQUENCE [LARGE SCALE GENOMIC DNA]</scope>
    <source>
        <strain evidence="11 12">DSM 106739</strain>
    </source>
</reference>
<name>A0A840BK09_9RHOO</name>
<dbReference type="GO" id="GO:0047429">
    <property type="term" value="F:nucleoside triphosphate diphosphatase activity"/>
    <property type="evidence" value="ECO:0007669"/>
    <property type="project" value="InterPro"/>
</dbReference>
<dbReference type="GO" id="GO:0005737">
    <property type="term" value="C:cytoplasm"/>
    <property type="evidence" value="ECO:0007669"/>
    <property type="project" value="UniProtKB-SubCell"/>
</dbReference>
<comment type="subcellular location">
    <subcellularLocation>
        <location evidence="1 9">Cytoplasm</location>
    </subcellularLocation>
</comment>
<keyword evidence="3 9" id="KW-0378">Hydrolase</keyword>
<feature type="site" description="Important for substrate specificity" evidence="9">
    <location>
        <position position="185"/>
    </location>
</feature>
<evidence type="ECO:0000256" key="9">
    <source>
        <dbReference type="HAMAP-Rule" id="MF_00528"/>
    </source>
</evidence>
<keyword evidence="12" id="KW-1185">Reference proteome</keyword>
<evidence type="ECO:0000256" key="10">
    <source>
        <dbReference type="SAM" id="MobiDB-lite"/>
    </source>
</evidence>
<feature type="site" description="Important for substrate specificity" evidence="9">
    <location>
        <position position="127"/>
    </location>
</feature>
<comment type="similarity">
    <text evidence="7 9">Belongs to the Maf family. YceF subfamily.</text>
</comment>
<dbReference type="PANTHER" id="PTHR43213:SF10">
    <property type="entry name" value="7-METHYL-GTP PYROPHOSPHATASE"/>
    <property type="match status" value="1"/>
</dbReference>
<feature type="active site" description="Proton acceptor" evidence="9">
    <location>
        <position position="184"/>
    </location>
</feature>
<dbReference type="GO" id="GO:0009117">
    <property type="term" value="P:nucleotide metabolic process"/>
    <property type="evidence" value="ECO:0007669"/>
    <property type="project" value="UniProtKB-KW"/>
</dbReference>
<proteinExistence type="inferred from homology"/>
<dbReference type="EC" id="3.6.1.-" evidence="9"/>
<dbReference type="EMBL" id="JACIET010000001">
    <property type="protein sequence ID" value="MBB4010887.1"/>
    <property type="molecule type" value="Genomic_DNA"/>
</dbReference>
<dbReference type="Proteomes" id="UP000561045">
    <property type="component" value="Unassembled WGS sequence"/>
</dbReference>
<comment type="cofactor">
    <cofactor evidence="9">
        <name>a divalent metal cation</name>
        <dbReference type="ChEBI" id="CHEBI:60240"/>
    </cofactor>
</comment>
<dbReference type="Gene3D" id="3.90.950.10">
    <property type="match status" value="1"/>
</dbReference>
<dbReference type="SUPFAM" id="SSF52972">
    <property type="entry name" value="ITPase-like"/>
    <property type="match status" value="1"/>
</dbReference>
<evidence type="ECO:0000256" key="8">
    <source>
        <dbReference type="ARBA" id="ARBA00068163"/>
    </source>
</evidence>
<sequence>MKRQIKSKRLQATLTLHAGLGLDRHFKEVIITDHNPKHFELDRTLTIDQLVGQPRQRLQLDTSLQTLAALSKFKRIGNERHEEVVQLLRHKRAMILSFPFPVKGDVPCSNRPPAPMRKIILASTSRYRRELLEKLGLPFETDKPETDESPLPREAPASTAIRLAEEKARAVSSRHPDALIIGSDQVASVGDERFGKPGTAERAQAQLRQMSGRSITFHTAVCLLDTQSDKATTLCVPTEVGFRTLSDDEIERYVGREMPLDCAGSAKSEGLGIALLEHIRGDDPNALVGLPLIALSRLLRDAGVQVV</sequence>
<keyword evidence="2 9" id="KW-0963">Cytoplasm</keyword>
<comment type="catalytic activity">
    <reaction evidence="5 9">
        <text>N(7)-methyl-GTP + H2O = N(7)-methyl-GMP + diphosphate + H(+)</text>
        <dbReference type="Rhea" id="RHEA:58744"/>
        <dbReference type="ChEBI" id="CHEBI:15377"/>
        <dbReference type="ChEBI" id="CHEBI:15378"/>
        <dbReference type="ChEBI" id="CHEBI:33019"/>
        <dbReference type="ChEBI" id="CHEBI:58285"/>
        <dbReference type="ChEBI" id="CHEBI:87133"/>
    </reaction>
</comment>
<accession>A0A840BK09</accession>
<dbReference type="FunFam" id="3.90.950.10:FF:000005">
    <property type="entry name" value="7-methyl-GTP pyrophosphatase"/>
    <property type="match status" value="1"/>
</dbReference>
<evidence type="ECO:0000256" key="3">
    <source>
        <dbReference type="ARBA" id="ARBA00022801"/>
    </source>
</evidence>